<dbReference type="AlphaFoldDB" id="A0A6J7P5L5"/>
<dbReference type="Pfam" id="PF00355">
    <property type="entry name" value="Rieske"/>
    <property type="match status" value="1"/>
</dbReference>
<proteinExistence type="predicted"/>
<protein>
    <submittedName>
        <fullName evidence="6">Unannotated protein</fullName>
    </submittedName>
</protein>
<keyword evidence="2" id="KW-0479">Metal-binding</keyword>
<evidence type="ECO:0000256" key="4">
    <source>
        <dbReference type="ARBA" id="ARBA00023014"/>
    </source>
</evidence>
<evidence type="ECO:0000259" key="5">
    <source>
        <dbReference type="PROSITE" id="PS51296"/>
    </source>
</evidence>
<evidence type="ECO:0000256" key="3">
    <source>
        <dbReference type="ARBA" id="ARBA00023004"/>
    </source>
</evidence>
<evidence type="ECO:0000256" key="2">
    <source>
        <dbReference type="ARBA" id="ARBA00022723"/>
    </source>
</evidence>
<dbReference type="InterPro" id="IPR017941">
    <property type="entry name" value="Rieske_2Fe-2S"/>
</dbReference>
<dbReference type="PROSITE" id="PS51296">
    <property type="entry name" value="RIESKE"/>
    <property type="match status" value="1"/>
</dbReference>
<accession>A0A6J7P5L5</accession>
<dbReference type="PANTHER" id="PTHR21496">
    <property type="entry name" value="FERREDOXIN-RELATED"/>
    <property type="match status" value="1"/>
</dbReference>
<keyword evidence="3" id="KW-0408">Iron</keyword>
<feature type="domain" description="Rieske" evidence="5">
    <location>
        <begin position="2"/>
        <end position="99"/>
    </location>
</feature>
<name>A0A6J7P5L5_9ZZZZ</name>
<organism evidence="6">
    <name type="scientific">freshwater metagenome</name>
    <dbReference type="NCBI Taxonomy" id="449393"/>
    <lineage>
        <taxon>unclassified sequences</taxon>
        <taxon>metagenomes</taxon>
        <taxon>ecological metagenomes</taxon>
    </lineage>
</organism>
<sequence length="105" mass="11123">MTNIGKFSEFESGVAKKVKVDGVAVAVVRIDDEIFAIADKCSHADVSLSDGVVWCETKQLECIKHGSAFNLVTGVPDTLPATQPVAVYEVSVVNDEVNVSLKGGK</sequence>
<dbReference type="GO" id="GO:0046872">
    <property type="term" value="F:metal ion binding"/>
    <property type="evidence" value="ECO:0007669"/>
    <property type="project" value="UniProtKB-KW"/>
</dbReference>
<dbReference type="InterPro" id="IPR036922">
    <property type="entry name" value="Rieske_2Fe-2S_sf"/>
</dbReference>
<reference evidence="6" key="1">
    <citation type="submission" date="2020-05" db="EMBL/GenBank/DDBJ databases">
        <authorList>
            <person name="Chiriac C."/>
            <person name="Salcher M."/>
            <person name="Ghai R."/>
            <person name="Kavagutti S V."/>
        </authorList>
    </citation>
    <scope>NUCLEOTIDE SEQUENCE</scope>
</reference>
<dbReference type="EMBL" id="CAFBPC010000047">
    <property type="protein sequence ID" value="CAB5000910.1"/>
    <property type="molecule type" value="Genomic_DNA"/>
</dbReference>
<keyword evidence="4" id="KW-0411">Iron-sulfur</keyword>
<dbReference type="PANTHER" id="PTHR21496:SF23">
    <property type="entry name" value="3-PHENYLPROPIONATE_CINNAMIC ACID DIOXYGENASE FERREDOXIN SUBUNIT"/>
    <property type="match status" value="1"/>
</dbReference>
<dbReference type="GO" id="GO:0051537">
    <property type="term" value="F:2 iron, 2 sulfur cluster binding"/>
    <property type="evidence" value="ECO:0007669"/>
    <property type="project" value="UniProtKB-KW"/>
</dbReference>
<evidence type="ECO:0000313" key="6">
    <source>
        <dbReference type="EMBL" id="CAB5000910.1"/>
    </source>
</evidence>
<evidence type="ECO:0000256" key="1">
    <source>
        <dbReference type="ARBA" id="ARBA00022714"/>
    </source>
</evidence>
<gene>
    <name evidence="6" type="ORF">UFOPK4057_00299</name>
</gene>
<dbReference type="SUPFAM" id="SSF50022">
    <property type="entry name" value="ISP domain"/>
    <property type="match status" value="1"/>
</dbReference>
<keyword evidence="1" id="KW-0001">2Fe-2S</keyword>
<dbReference type="Gene3D" id="2.102.10.10">
    <property type="entry name" value="Rieske [2Fe-2S] iron-sulphur domain"/>
    <property type="match status" value="1"/>
</dbReference>